<accession>A0ABQ4D462</accession>
<organism evidence="1 2">
    <name type="scientific">Asanoa siamensis</name>
    <dbReference type="NCBI Taxonomy" id="926357"/>
    <lineage>
        <taxon>Bacteria</taxon>
        <taxon>Bacillati</taxon>
        <taxon>Actinomycetota</taxon>
        <taxon>Actinomycetes</taxon>
        <taxon>Micromonosporales</taxon>
        <taxon>Micromonosporaceae</taxon>
        <taxon>Asanoa</taxon>
    </lineage>
</organism>
<comment type="caution">
    <text evidence="1">The sequence shown here is derived from an EMBL/GenBank/DDBJ whole genome shotgun (WGS) entry which is preliminary data.</text>
</comment>
<dbReference type="EMBL" id="BONE01000133">
    <property type="protein sequence ID" value="GIF78328.1"/>
    <property type="molecule type" value="Genomic_DNA"/>
</dbReference>
<dbReference type="InterPro" id="IPR029063">
    <property type="entry name" value="SAM-dependent_MTases_sf"/>
</dbReference>
<reference evidence="1 2" key="1">
    <citation type="submission" date="2021-01" db="EMBL/GenBank/DDBJ databases">
        <title>Whole genome shotgun sequence of Asanoa siamensis NBRC 107932.</title>
        <authorList>
            <person name="Komaki H."/>
            <person name="Tamura T."/>
        </authorList>
    </citation>
    <scope>NUCLEOTIDE SEQUENCE [LARGE SCALE GENOMIC DNA]</scope>
    <source>
        <strain evidence="1 2">NBRC 107932</strain>
    </source>
</reference>
<keyword evidence="2" id="KW-1185">Reference proteome</keyword>
<dbReference type="Proteomes" id="UP000604117">
    <property type="component" value="Unassembled WGS sequence"/>
</dbReference>
<evidence type="ECO:0000313" key="1">
    <source>
        <dbReference type="EMBL" id="GIF78328.1"/>
    </source>
</evidence>
<sequence>MACQEVAKGSRVFLTEHSGPRQLMHSGRRLFRFMDSIYLDRPSEKLDRESIQILNEVRRPLLDRSEVAGVNARVRQALAAGAQAVAARSVLEWGCGYHPMHELLGDVDYAAVDIDPGVVAHARGLGIGPVHLADRDLGDIAPADVIVSPFVFHFRIPRRHIATMRRVVGPAGFVLANVYRRSPRARRELENAFRDAGLLLERRRDPAQLCVEHEFWCLYAPDRAGTNQARAREALEAVTAATDL</sequence>
<evidence type="ECO:0008006" key="3">
    <source>
        <dbReference type="Google" id="ProtNLM"/>
    </source>
</evidence>
<protein>
    <recommendedName>
        <fullName evidence="3">Class I SAM-dependent methyltransferase</fullName>
    </recommendedName>
</protein>
<dbReference type="SUPFAM" id="SSF53335">
    <property type="entry name" value="S-adenosyl-L-methionine-dependent methyltransferases"/>
    <property type="match status" value="1"/>
</dbReference>
<dbReference type="Gene3D" id="3.40.50.150">
    <property type="entry name" value="Vaccinia Virus protein VP39"/>
    <property type="match status" value="1"/>
</dbReference>
<gene>
    <name evidence="1" type="ORF">Asi02nite_78460</name>
</gene>
<evidence type="ECO:0000313" key="2">
    <source>
        <dbReference type="Proteomes" id="UP000604117"/>
    </source>
</evidence>
<proteinExistence type="predicted"/>
<name>A0ABQ4D462_9ACTN</name>